<organism evidence="2 3">
    <name type="scientific">Thiocapsa imhoffii</name>
    <dbReference type="NCBI Taxonomy" id="382777"/>
    <lineage>
        <taxon>Bacteria</taxon>
        <taxon>Pseudomonadati</taxon>
        <taxon>Pseudomonadota</taxon>
        <taxon>Gammaproteobacteria</taxon>
        <taxon>Chromatiales</taxon>
        <taxon>Chromatiaceae</taxon>
        <taxon>Thiocapsa</taxon>
    </lineage>
</organism>
<accession>A0A9X0WLG1</accession>
<dbReference type="AlphaFoldDB" id="A0A9X0WLG1"/>
<reference evidence="2 3" key="1">
    <citation type="journal article" date="2020" name="Microorganisms">
        <title>Osmotic Adaptation and Compatible Solute Biosynthesis of Phototrophic Bacteria as Revealed from Genome Analyses.</title>
        <authorList>
            <person name="Imhoff J.F."/>
            <person name="Rahn T."/>
            <person name="Kunzel S."/>
            <person name="Keller A."/>
            <person name="Neulinger S.C."/>
        </authorList>
    </citation>
    <scope>NUCLEOTIDE SEQUENCE [LARGE SCALE GENOMIC DNA]</scope>
    <source>
        <strain evidence="2 3">DSM 21303</strain>
    </source>
</reference>
<dbReference type="SUPFAM" id="SSF51735">
    <property type="entry name" value="NAD(P)-binding Rossmann-fold domains"/>
    <property type="match status" value="1"/>
</dbReference>
<dbReference type="InterPro" id="IPR036291">
    <property type="entry name" value="NAD(P)-bd_dom_sf"/>
</dbReference>
<feature type="domain" description="NAD(P)-binding" evidence="1">
    <location>
        <begin position="3"/>
        <end position="49"/>
    </location>
</feature>
<name>A0A9X0WLG1_9GAMM</name>
<proteinExistence type="predicted"/>
<protein>
    <recommendedName>
        <fullName evidence="1">NAD(P)-binding domain-containing protein</fullName>
    </recommendedName>
</protein>
<dbReference type="Proteomes" id="UP001138802">
    <property type="component" value="Unassembled WGS sequence"/>
</dbReference>
<sequence length="49" mass="5490">MLDIRDRDALAQRVLATEPDDVFHLAARPLVRLSHAEPVETYATNLMGT</sequence>
<keyword evidence="3" id="KW-1185">Reference proteome</keyword>
<dbReference type="Pfam" id="PF16363">
    <property type="entry name" value="GDP_Man_Dehyd"/>
    <property type="match status" value="1"/>
</dbReference>
<dbReference type="EMBL" id="NRSD01000036">
    <property type="protein sequence ID" value="MBK1646793.1"/>
    <property type="molecule type" value="Genomic_DNA"/>
</dbReference>
<evidence type="ECO:0000313" key="3">
    <source>
        <dbReference type="Proteomes" id="UP001138802"/>
    </source>
</evidence>
<dbReference type="Gene3D" id="3.40.50.720">
    <property type="entry name" value="NAD(P)-binding Rossmann-like Domain"/>
    <property type="match status" value="1"/>
</dbReference>
<evidence type="ECO:0000259" key="1">
    <source>
        <dbReference type="Pfam" id="PF16363"/>
    </source>
</evidence>
<comment type="caution">
    <text evidence="2">The sequence shown here is derived from an EMBL/GenBank/DDBJ whole genome shotgun (WGS) entry which is preliminary data.</text>
</comment>
<gene>
    <name evidence="2" type="ORF">CKO25_19555</name>
</gene>
<evidence type="ECO:0000313" key="2">
    <source>
        <dbReference type="EMBL" id="MBK1646793.1"/>
    </source>
</evidence>
<dbReference type="InterPro" id="IPR016040">
    <property type="entry name" value="NAD(P)-bd_dom"/>
</dbReference>